<evidence type="ECO:0000313" key="11">
    <source>
        <dbReference type="EMBL" id="MFD1192001.1"/>
    </source>
</evidence>
<organism evidence="11 12">
    <name type="scientific">Phenylobacterium conjunctum</name>
    <dbReference type="NCBI Taxonomy" id="1298959"/>
    <lineage>
        <taxon>Bacteria</taxon>
        <taxon>Pseudomonadati</taxon>
        <taxon>Pseudomonadota</taxon>
        <taxon>Alphaproteobacteria</taxon>
        <taxon>Caulobacterales</taxon>
        <taxon>Caulobacteraceae</taxon>
        <taxon>Phenylobacterium</taxon>
    </lineage>
</organism>
<dbReference type="EC" id="2.7.8.-" evidence="11"/>
<feature type="transmembrane region" description="Helical" evidence="9">
    <location>
        <begin position="44"/>
        <end position="65"/>
    </location>
</feature>
<dbReference type="PANTHER" id="PTHR30576">
    <property type="entry name" value="COLANIC BIOSYNTHESIS UDP-GLUCOSE LIPID CARRIER TRANSFERASE"/>
    <property type="match status" value="1"/>
</dbReference>
<comment type="caution">
    <text evidence="11">The sequence shown here is derived from an EMBL/GenBank/DDBJ whole genome shotgun (WGS) entry which is preliminary data.</text>
</comment>
<evidence type="ECO:0000256" key="4">
    <source>
        <dbReference type="ARBA" id="ARBA00022679"/>
    </source>
</evidence>
<sequence>MFLPGTSDITNGARMLDAMGPASPLKNPERVTSAPFGIQRVLDVVLSLGALIFFAPLMIGVALAIKVQDGGPIFFGQDRVGFGGRTFKCLKFRSMVVDAEARLAAVLADNPELRSYWESHRKLLWDPRVTWLGQMIRKTSVDELPQLINVLRGDMSLVGPRPIMISERDLYGRWLARYCTMRPGITCLWQIAGRSHLSFRQRIALDMLYRRRRSPMTYIDILIRTVPVVLLRRGIV</sequence>
<evidence type="ECO:0000259" key="10">
    <source>
        <dbReference type="Pfam" id="PF02397"/>
    </source>
</evidence>
<dbReference type="PANTHER" id="PTHR30576:SF4">
    <property type="entry name" value="UNDECAPRENYL-PHOSPHATE GALACTOSE PHOSPHOTRANSFERASE"/>
    <property type="match status" value="1"/>
</dbReference>
<evidence type="ECO:0000256" key="2">
    <source>
        <dbReference type="ARBA" id="ARBA00006464"/>
    </source>
</evidence>
<protein>
    <submittedName>
        <fullName evidence="11">Sugar transferase</fullName>
        <ecNumber evidence="11">2.7.8.-</ecNumber>
    </submittedName>
</protein>
<keyword evidence="12" id="KW-1185">Reference proteome</keyword>
<evidence type="ECO:0000313" key="12">
    <source>
        <dbReference type="Proteomes" id="UP001597216"/>
    </source>
</evidence>
<accession>A0ABW3T6L7</accession>
<keyword evidence="8" id="KW-0270">Exopolysaccharide synthesis</keyword>
<dbReference type="GO" id="GO:0016740">
    <property type="term" value="F:transferase activity"/>
    <property type="evidence" value="ECO:0007669"/>
    <property type="project" value="UniProtKB-KW"/>
</dbReference>
<keyword evidence="3" id="KW-1003">Cell membrane</keyword>
<evidence type="ECO:0000256" key="8">
    <source>
        <dbReference type="ARBA" id="ARBA00023169"/>
    </source>
</evidence>
<name>A0ABW3T6L7_9CAUL</name>
<gene>
    <name evidence="11" type="ORF">ACFQ27_15540</name>
</gene>
<reference evidence="12" key="1">
    <citation type="journal article" date="2019" name="Int. J. Syst. Evol. Microbiol.">
        <title>The Global Catalogue of Microorganisms (GCM) 10K type strain sequencing project: providing services to taxonomists for standard genome sequencing and annotation.</title>
        <authorList>
            <consortium name="The Broad Institute Genomics Platform"/>
            <consortium name="The Broad Institute Genome Sequencing Center for Infectious Disease"/>
            <person name="Wu L."/>
            <person name="Ma J."/>
        </authorList>
    </citation>
    <scope>NUCLEOTIDE SEQUENCE [LARGE SCALE GENOMIC DNA]</scope>
    <source>
        <strain evidence="12">CCUG 55074</strain>
    </source>
</reference>
<proteinExistence type="inferred from homology"/>
<dbReference type="Proteomes" id="UP001597216">
    <property type="component" value="Unassembled WGS sequence"/>
</dbReference>
<dbReference type="EMBL" id="JBHTLQ010000040">
    <property type="protein sequence ID" value="MFD1192001.1"/>
    <property type="molecule type" value="Genomic_DNA"/>
</dbReference>
<evidence type="ECO:0000256" key="5">
    <source>
        <dbReference type="ARBA" id="ARBA00022692"/>
    </source>
</evidence>
<evidence type="ECO:0000256" key="1">
    <source>
        <dbReference type="ARBA" id="ARBA00004236"/>
    </source>
</evidence>
<comment type="subcellular location">
    <subcellularLocation>
        <location evidence="1">Cell membrane</location>
    </subcellularLocation>
</comment>
<dbReference type="InterPro" id="IPR003362">
    <property type="entry name" value="Bact_transf"/>
</dbReference>
<evidence type="ECO:0000256" key="7">
    <source>
        <dbReference type="ARBA" id="ARBA00023136"/>
    </source>
</evidence>
<evidence type="ECO:0000256" key="9">
    <source>
        <dbReference type="SAM" id="Phobius"/>
    </source>
</evidence>
<evidence type="ECO:0000256" key="3">
    <source>
        <dbReference type="ARBA" id="ARBA00022475"/>
    </source>
</evidence>
<feature type="domain" description="Bacterial sugar transferase" evidence="10">
    <location>
        <begin position="40"/>
        <end position="230"/>
    </location>
</feature>
<comment type="similarity">
    <text evidence="2">Belongs to the bacterial sugar transferase family.</text>
</comment>
<keyword evidence="7 9" id="KW-0472">Membrane</keyword>
<keyword evidence="5 9" id="KW-0812">Transmembrane</keyword>
<dbReference type="Pfam" id="PF02397">
    <property type="entry name" value="Bac_transf"/>
    <property type="match status" value="1"/>
</dbReference>
<keyword evidence="6 9" id="KW-1133">Transmembrane helix</keyword>
<evidence type="ECO:0000256" key="6">
    <source>
        <dbReference type="ARBA" id="ARBA00022989"/>
    </source>
</evidence>
<keyword evidence="4 11" id="KW-0808">Transferase</keyword>